<organism evidence="15">
    <name type="scientific">Magnetococcus massalia (strain MO-1)</name>
    <dbReference type="NCBI Taxonomy" id="451514"/>
    <lineage>
        <taxon>Bacteria</taxon>
        <taxon>Pseudomonadati</taxon>
        <taxon>Pseudomonadota</taxon>
        <taxon>Magnetococcia</taxon>
        <taxon>Magnetococcales</taxon>
        <taxon>Magnetococcaceae</taxon>
        <taxon>Magnetococcus</taxon>
    </lineage>
</organism>
<protein>
    <recommendedName>
        <fullName evidence="4 13">CRISPR-associated exonuclease Cas4</fullName>
        <ecNumber evidence="3 13">3.1.12.1</ecNumber>
    </recommendedName>
</protein>
<comment type="function">
    <text evidence="13">CRISPR (clustered regularly interspaced short palindromic repeat) is an adaptive immune system that provides protection against mobile genetic elements (viruses, transposable elements and conjugative plasmids). CRISPR clusters contain sequences complementary to antecedent mobile elements and target invading nucleic acids. CRISPR clusters are transcribed and processed into CRISPR RNA (crRNA).</text>
</comment>
<dbReference type="GO" id="GO:0051607">
    <property type="term" value="P:defense response to virus"/>
    <property type="evidence" value="ECO:0007669"/>
    <property type="project" value="UniProtKB-KW"/>
</dbReference>
<comment type="cofactor">
    <cofactor evidence="13">
        <name>iron-sulfur cluster</name>
        <dbReference type="ChEBI" id="CHEBI:30408"/>
    </cofactor>
</comment>
<evidence type="ECO:0000256" key="7">
    <source>
        <dbReference type="ARBA" id="ARBA00022801"/>
    </source>
</evidence>
<evidence type="ECO:0000259" key="14">
    <source>
        <dbReference type="Pfam" id="PF01930"/>
    </source>
</evidence>
<evidence type="ECO:0000256" key="3">
    <source>
        <dbReference type="ARBA" id="ARBA00012768"/>
    </source>
</evidence>
<keyword evidence="6 13" id="KW-0479">Metal-binding</keyword>
<dbReference type="GO" id="GO:0051536">
    <property type="term" value="F:iron-sulfur cluster binding"/>
    <property type="evidence" value="ECO:0007669"/>
    <property type="project" value="UniProtKB-KW"/>
</dbReference>
<evidence type="ECO:0000256" key="10">
    <source>
        <dbReference type="ARBA" id="ARBA00023014"/>
    </source>
</evidence>
<keyword evidence="12 13" id="KW-0464">Manganese</keyword>
<keyword evidence="8 13" id="KW-0269">Exonuclease</keyword>
<accession>A0A1S7LE53</accession>
<dbReference type="NCBIfam" id="TIGR00372">
    <property type="entry name" value="cas4"/>
    <property type="match status" value="1"/>
</dbReference>
<dbReference type="InterPro" id="IPR011604">
    <property type="entry name" value="PDDEXK-like_dom_sf"/>
</dbReference>
<dbReference type="EMBL" id="LO017727">
    <property type="protein sequence ID" value="CRH05232.1"/>
    <property type="molecule type" value="Genomic_DNA"/>
</dbReference>
<dbReference type="InterPro" id="IPR013343">
    <property type="entry name" value="CRISPR-assoc_prot_Cas4"/>
</dbReference>
<dbReference type="EC" id="3.1.12.1" evidence="3 13"/>
<comment type="similarity">
    <text evidence="2 13">Belongs to the CRISPR-associated exonuclease Cas4 family.</text>
</comment>
<sequence>MQHYLFCPRQCALIHLEQAWEENLLTVEGDQLHARVDRPESTHREGVHRAFALPIRALALGLVGKADLVCFMADESLPQGRPFPVEYKRGKPKRAPWDRVQLCAQALCLEEMFACAVPDGALYYGTQRKRYPVTFDTPLRDLTKQTIKEVHQLLAQTDLPKAANDKRCKNCSLVDICMPQTPLTLGRYFHEEPTA</sequence>
<evidence type="ECO:0000256" key="12">
    <source>
        <dbReference type="ARBA" id="ARBA00023211"/>
    </source>
</evidence>
<keyword evidence="5 13" id="KW-0540">Nuclease</keyword>
<comment type="cofactor">
    <cofactor evidence="13">
        <name>Mg(2+)</name>
        <dbReference type="ChEBI" id="CHEBI:18420"/>
    </cofactor>
    <cofactor evidence="13">
        <name>Mn(2+)</name>
        <dbReference type="ChEBI" id="CHEBI:29035"/>
    </cofactor>
    <text evidence="13">Mg(2+) or Mn(2+) required for ssDNA cleavage activity.</text>
</comment>
<evidence type="ECO:0000256" key="1">
    <source>
        <dbReference type="ARBA" id="ARBA00001966"/>
    </source>
</evidence>
<dbReference type="GO" id="GO:0046872">
    <property type="term" value="F:metal ion binding"/>
    <property type="evidence" value="ECO:0007669"/>
    <property type="project" value="UniProtKB-KW"/>
</dbReference>
<dbReference type="PANTHER" id="PTHR36531:SF6">
    <property type="entry name" value="DNA REPLICATION ATP-DEPENDENT HELICASE_NUCLEASE DNA2"/>
    <property type="match status" value="1"/>
</dbReference>
<feature type="domain" description="DUF83" evidence="14">
    <location>
        <begin position="1"/>
        <end position="178"/>
    </location>
</feature>
<dbReference type="Gene3D" id="3.90.320.10">
    <property type="match status" value="1"/>
</dbReference>
<dbReference type="GO" id="GO:0004527">
    <property type="term" value="F:exonuclease activity"/>
    <property type="evidence" value="ECO:0007669"/>
    <property type="project" value="UniProtKB-KW"/>
</dbReference>
<keyword evidence="10 13" id="KW-0411">Iron-sulfur</keyword>
<evidence type="ECO:0000256" key="13">
    <source>
        <dbReference type="RuleBase" id="RU365022"/>
    </source>
</evidence>
<evidence type="ECO:0000313" key="15">
    <source>
        <dbReference type="EMBL" id="CRH05232.1"/>
    </source>
</evidence>
<dbReference type="InterPro" id="IPR022765">
    <property type="entry name" value="Dna2/Cas4_DUF83"/>
</dbReference>
<reference evidence="15" key="1">
    <citation type="submission" date="2015-04" db="EMBL/GenBank/DDBJ databases">
        <authorList>
            <person name="Syromyatnikov M.Y."/>
            <person name="Popov V.N."/>
        </authorList>
    </citation>
    <scope>NUCLEOTIDE SEQUENCE</scope>
    <source>
        <strain evidence="15">MO-1</strain>
    </source>
</reference>
<gene>
    <name evidence="15" type="ORF">MAGMO_1036</name>
</gene>
<dbReference type="PANTHER" id="PTHR36531">
    <property type="entry name" value="CRISPR-ASSOCIATED EXONUCLEASE CAS4"/>
    <property type="match status" value="1"/>
</dbReference>
<dbReference type="InterPro" id="IPR051827">
    <property type="entry name" value="Cas4_exonuclease"/>
</dbReference>
<evidence type="ECO:0000256" key="8">
    <source>
        <dbReference type="ARBA" id="ARBA00022839"/>
    </source>
</evidence>
<keyword evidence="9 13" id="KW-0408">Iron</keyword>
<evidence type="ECO:0000256" key="11">
    <source>
        <dbReference type="ARBA" id="ARBA00023118"/>
    </source>
</evidence>
<dbReference type="Pfam" id="PF01930">
    <property type="entry name" value="Cas_Cas4"/>
    <property type="match status" value="1"/>
</dbReference>
<proteinExistence type="inferred from homology"/>
<evidence type="ECO:0000256" key="6">
    <source>
        <dbReference type="ARBA" id="ARBA00022723"/>
    </source>
</evidence>
<dbReference type="AlphaFoldDB" id="A0A1S7LE53"/>
<evidence type="ECO:0000256" key="2">
    <source>
        <dbReference type="ARBA" id="ARBA00009189"/>
    </source>
</evidence>
<evidence type="ECO:0000256" key="5">
    <source>
        <dbReference type="ARBA" id="ARBA00022722"/>
    </source>
</evidence>
<keyword evidence="7 13" id="KW-0378">Hydrolase</keyword>
<keyword evidence="11 13" id="KW-0051">Antiviral defense</keyword>
<name>A0A1S7LE53_MAGMO</name>
<evidence type="ECO:0000256" key="9">
    <source>
        <dbReference type="ARBA" id="ARBA00023004"/>
    </source>
</evidence>
<comment type="cofactor">
    <cofactor evidence="1">
        <name>[4Fe-4S] cluster</name>
        <dbReference type="ChEBI" id="CHEBI:49883"/>
    </cofactor>
</comment>
<evidence type="ECO:0000256" key="4">
    <source>
        <dbReference type="ARBA" id="ARBA00020049"/>
    </source>
</evidence>